<proteinExistence type="predicted"/>
<keyword evidence="3" id="KW-1185">Reference proteome</keyword>
<dbReference type="InterPro" id="IPR043917">
    <property type="entry name" value="DUF5753"/>
</dbReference>
<reference evidence="2 3" key="1">
    <citation type="journal article" date="2010" name="J. Bacteriol.">
        <title>Genome sequence of the milbemycin-producing bacterium Streptomyces bingchenggensis.</title>
        <authorList>
            <person name="Wang X.J."/>
            <person name="Yan Y.J."/>
            <person name="Zhang B."/>
            <person name="An J."/>
            <person name="Wang J.J."/>
            <person name="Tian J."/>
            <person name="Jiang L."/>
            <person name="Chen Y.H."/>
            <person name="Huang S.X."/>
            <person name="Yin M."/>
            <person name="Zhang J."/>
            <person name="Gao A.L."/>
            <person name="Liu C.X."/>
            <person name="Zhu Z.X."/>
            <person name="Xiang W.S."/>
        </authorList>
    </citation>
    <scope>NUCLEOTIDE SEQUENCE [LARGE SCALE GENOMIC DNA]</scope>
    <source>
        <strain evidence="2 3">BCW-1</strain>
    </source>
</reference>
<gene>
    <name evidence="2" type="ordered locus">SBI_07294</name>
</gene>
<dbReference type="KEGG" id="sbh:SBI_07294"/>
<dbReference type="PROSITE" id="PS50943">
    <property type="entry name" value="HTH_CROC1"/>
    <property type="match status" value="1"/>
</dbReference>
<protein>
    <submittedName>
        <fullName evidence="2">Transcriptional regulatory protein</fullName>
    </submittedName>
</protein>
<accession>D7C760</accession>
<dbReference type="eggNOG" id="COG1396">
    <property type="taxonomic scope" value="Bacteria"/>
</dbReference>
<dbReference type="Pfam" id="PF13560">
    <property type="entry name" value="HTH_31"/>
    <property type="match status" value="1"/>
</dbReference>
<dbReference type="InterPro" id="IPR010982">
    <property type="entry name" value="Lambda_DNA-bd_dom_sf"/>
</dbReference>
<sequence>MCARRLFGSAVAEQHAVMAQSDMPTMRSRRLGAELRRLRIEAGLKVHEVAEVLECGQPKVSQIENGRRGIRPLDLTVLLKHYGVEDERQCASLRRLAKEIHKVDWWSNQGPLLRDDLRDLLTLEADSELVRTYESMLIPGLLQTEEYMRQTFAVHPSERVELLVETRMRRRELLNDQSGFCLRAIIDVPALHRIGGSPDVVLEQLEHLQREAKRPNVNIQILPLDAPLPLEQCPPFTIFRQKGEPPADIVWLEHITGGSLLERRQDVLPYSTAWDELTAAALPPTASLQYIHDLT</sequence>
<dbReference type="EMBL" id="CP002047">
    <property type="protein sequence ID" value="ADI10414.1"/>
    <property type="molecule type" value="Genomic_DNA"/>
</dbReference>
<dbReference type="Pfam" id="PF19054">
    <property type="entry name" value="DUF5753"/>
    <property type="match status" value="1"/>
</dbReference>
<evidence type="ECO:0000259" key="1">
    <source>
        <dbReference type="PROSITE" id="PS50943"/>
    </source>
</evidence>
<feature type="domain" description="HTH cro/C1-type" evidence="1">
    <location>
        <begin position="35"/>
        <end position="88"/>
    </location>
</feature>
<evidence type="ECO:0000313" key="3">
    <source>
        <dbReference type="Proteomes" id="UP000000377"/>
    </source>
</evidence>
<dbReference type="Gene3D" id="1.10.260.40">
    <property type="entry name" value="lambda repressor-like DNA-binding domains"/>
    <property type="match status" value="1"/>
</dbReference>
<evidence type="ECO:0000313" key="2">
    <source>
        <dbReference type="EMBL" id="ADI10414.1"/>
    </source>
</evidence>
<dbReference type="STRING" id="749414.SBI_07294"/>
<name>D7C760_STRBB</name>
<dbReference type="GO" id="GO:0003677">
    <property type="term" value="F:DNA binding"/>
    <property type="evidence" value="ECO:0007669"/>
    <property type="project" value="InterPro"/>
</dbReference>
<dbReference type="SMART" id="SM00530">
    <property type="entry name" value="HTH_XRE"/>
    <property type="match status" value="1"/>
</dbReference>
<dbReference type="PATRIC" id="fig|749414.3.peg.7506"/>
<organism evidence="2 3">
    <name type="scientific">Streptomyces bingchenggensis (strain BCW-1)</name>
    <dbReference type="NCBI Taxonomy" id="749414"/>
    <lineage>
        <taxon>Bacteria</taxon>
        <taxon>Bacillati</taxon>
        <taxon>Actinomycetota</taxon>
        <taxon>Actinomycetes</taxon>
        <taxon>Kitasatosporales</taxon>
        <taxon>Streptomycetaceae</taxon>
        <taxon>Streptomyces</taxon>
    </lineage>
</organism>
<dbReference type="HOGENOM" id="CLU_055817_1_1_11"/>
<dbReference type="InterPro" id="IPR001387">
    <property type="entry name" value="Cro/C1-type_HTH"/>
</dbReference>
<dbReference type="Proteomes" id="UP000000377">
    <property type="component" value="Chromosome"/>
</dbReference>
<dbReference type="SUPFAM" id="SSF47413">
    <property type="entry name" value="lambda repressor-like DNA-binding domains"/>
    <property type="match status" value="1"/>
</dbReference>
<dbReference type="AlphaFoldDB" id="D7C760"/>
<dbReference type="CDD" id="cd00093">
    <property type="entry name" value="HTH_XRE"/>
    <property type="match status" value="1"/>
</dbReference>